<feature type="domain" description="YscD-like Bon-like" evidence="4">
    <location>
        <begin position="355"/>
        <end position="412"/>
    </location>
</feature>
<dbReference type="InterPro" id="IPR053946">
    <property type="entry name" value="YscD_ppl_3rd"/>
</dbReference>
<feature type="domain" description="YscD cytoplasmic" evidence="3">
    <location>
        <begin position="8"/>
        <end position="97"/>
    </location>
</feature>
<dbReference type="Proteomes" id="UP001156870">
    <property type="component" value="Unassembled WGS sequence"/>
</dbReference>
<evidence type="ECO:0000313" key="7">
    <source>
        <dbReference type="EMBL" id="GLS24689.1"/>
    </source>
</evidence>
<protein>
    <recommendedName>
        <fullName evidence="9">EscD/YscD/HrpQ family type III secretion system inner membrane ring protein</fullName>
    </recommendedName>
</protein>
<dbReference type="Pfam" id="PF16697">
    <property type="entry name" value="Yop-YscD_cpl"/>
    <property type="match status" value="1"/>
</dbReference>
<feature type="compositionally biased region" description="Acidic residues" evidence="1">
    <location>
        <begin position="122"/>
        <end position="134"/>
    </location>
</feature>
<feature type="region of interest" description="Disordered" evidence="1">
    <location>
        <begin position="110"/>
        <end position="152"/>
    </location>
</feature>
<dbReference type="AlphaFoldDB" id="A0AA37T0Q7"/>
<proteinExistence type="predicted"/>
<dbReference type="Gene3D" id="2.60.200.20">
    <property type="match status" value="1"/>
</dbReference>
<keyword evidence="2" id="KW-1133">Transmembrane helix</keyword>
<evidence type="ECO:0000256" key="2">
    <source>
        <dbReference type="SAM" id="Phobius"/>
    </source>
</evidence>
<evidence type="ECO:0000256" key="1">
    <source>
        <dbReference type="SAM" id="MobiDB-lite"/>
    </source>
</evidence>
<comment type="caution">
    <text evidence="7">The sequence shown here is derived from an EMBL/GenBank/DDBJ whole genome shotgun (WGS) entry which is preliminary data.</text>
</comment>
<name>A0AA37T0Q7_9GAMM</name>
<keyword evidence="8" id="KW-1185">Reference proteome</keyword>
<dbReference type="NCBIfam" id="TIGR02500">
    <property type="entry name" value="type_III_yscD"/>
    <property type="match status" value="1"/>
</dbReference>
<evidence type="ECO:0000259" key="5">
    <source>
        <dbReference type="Pfam" id="PF21937"/>
    </source>
</evidence>
<organism evidence="7 8">
    <name type="scientific">Marinibactrum halimedae</name>
    <dbReference type="NCBI Taxonomy" id="1444977"/>
    <lineage>
        <taxon>Bacteria</taxon>
        <taxon>Pseudomonadati</taxon>
        <taxon>Pseudomonadota</taxon>
        <taxon>Gammaproteobacteria</taxon>
        <taxon>Cellvibrionales</taxon>
        <taxon>Cellvibrionaceae</taxon>
        <taxon>Marinibactrum</taxon>
    </lineage>
</organism>
<feature type="domain" description="YscD-like Bon-like" evidence="5">
    <location>
        <begin position="286"/>
        <end position="350"/>
    </location>
</feature>
<dbReference type="Pfam" id="PF21934">
    <property type="entry name" value="Yop-YscD_ppl_3rd"/>
    <property type="match status" value="1"/>
</dbReference>
<evidence type="ECO:0000313" key="8">
    <source>
        <dbReference type="Proteomes" id="UP001156870"/>
    </source>
</evidence>
<reference evidence="7 8" key="1">
    <citation type="journal article" date="2014" name="Int. J. Syst. Evol. Microbiol.">
        <title>Complete genome sequence of Corynebacterium casei LMG S-19264T (=DSM 44701T), isolated from a smear-ripened cheese.</title>
        <authorList>
            <consortium name="US DOE Joint Genome Institute (JGI-PGF)"/>
            <person name="Walter F."/>
            <person name="Albersmeier A."/>
            <person name="Kalinowski J."/>
            <person name="Ruckert C."/>
        </authorList>
    </citation>
    <scope>NUCLEOTIDE SEQUENCE [LARGE SCALE GENOMIC DNA]</scope>
    <source>
        <strain evidence="7 8">NBRC 110095</strain>
    </source>
</reference>
<evidence type="ECO:0000259" key="6">
    <source>
        <dbReference type="Pfam" id="PF23893"/>
    </source>
</evidence>
<dbReference type="InterPro" id="IPR053947">
    <property type="entry name" value="YscD_ppl__2nd"/>
</dbReference>
<evidence type="ECO:0000259" key="3">
    <source>
        <dbReference type="Pfam" id="PF16697"/>
    </source>
</evidence>
<evidence type="ECO:0008006" key="9">
    <source>
        <dbReference type="Google" id="ProtNLM"/>
    </source>
</evidence>
<dbReference type="InterPro" id="IPR012843">
    <property type="entry name" value="YscD"/>
</dbReference>
<dbReference type="Pfam" id="PF23893">
    <property type="entry name" value="Y4YQ_C"/>
    <property type="match status" value="1"/>
</dbReference>
<dbReference type="EMBL" id="BSPD01000017">
    <property type="protein sequence ID" value="GLS24689.1"/>
    <property type="molecule type" value="Genomic_DNA"/>
</dbReference>
<keyword evidence="2" id="KW-0812">Transmembrane</keyword>
<dbReference type="InterPro" id="IPR032030">
    <property type="entry name" value="YscD_cytoplasmic_dom"/>
</dbReference>
<feature type="transmembrane region" description="Helical" evidence="2">
    <location>
        <begin position="175"/>
        <end position="196"/>
    </location>
</feature>
<evidence type="ECO:0000259" key="4">
    <source>
        <dbReference type="Pfam" id="PF21934"/>
    </source>
</evidence>
<accession>A0AA37T0Q7</accession>
<dbReference type="InterPro" id="IPR057770">
    <property type="entry name" value="YscD/Y4YQ_C"/>
</dbReference>
<sequence length="500" mass="55103">MTTLWKLRILNGEHAGAEVSLSQAMVLGGDEENADLVLNDDFICPLLARLHPEEQGVKIELLDDAITQILGADSDEVYMPLQTVLWLGELAIALCSNDETWSQEIIDFDAQHPAPEVTQEAADSEPLDSEEDLFGDNNEKKRSEETASEGALKSASAHRKFIETFSRLTTRKKMLIGGSVVGTLAIAMVIVGKGVIADNSVPPGLDGRETLVGLQSESASGAIKYTQALSALLEGEVYSSVFVMESDASDYVEVSGYVADDVTLARLQDEVAHINARISINVYSLEQIQRSAQLVLNHLGLVAEQIKTGEGPGYYIAVIDGDFMEAWESAQRLLLSDIPGLQGWDFEVKTTLTPLERLKQLTANLGFEHRLSYSETDDAIQIIGRLNSVEEKELNQTMQKFRERVGESPLVEYLPPKNSERVLSLNDVGIAGVRTGKAPYVTHQNGNRYLLGARLPNGITLQDIREGEIHILHRGVERIIRYEKNNLQLTDVNNSASRYE</sequence>
<dbReference type="Pfam" id="PF21937">
    <property type="entry name" value="Yop-YscD_ppl_2nd"/>
    <property type="match status" value="1"/>
</dbReference>
<dbReference type="Gene3D" id="3.30.70.1770">
    <property type="match status" value="1"/>
</dbReference>
<keyword evidence="2" id="KW-0472">Membrane</keyword>
<feature type="domain" description="YscD/Y4YQ C-terminal" evidence="6">
    <location>
        <begin position="433"/>
        <end position="474"/>
    </location>
</feature>
<gene>
    <name evidence="7" type="ORF">GCM10007877_04030</name>
</gene>
<dbReference type="RefSeq" id="WP_232593682.1">
    <property type="nucleotide sequence ID" value="NZ_BSPD01000017.1"/>
</dbReference>